<dbReference type="EMBL" id="CM000643">
    <property type="protein sequence ID" value="EED91174.1"/>
    <property type="molecule type" value="Genomic_DNA"/>
</dbReference>
<organism evidence="2 3">
    <name type="scientific">Thalassiosira pseudonana</name>
    <name type="common">Marine diatom</name>
    <name type="synonym">Cyclotella nana</name>
    <dbReference type="NCBI Taxonomy" id="35128"/>
    <lineage>
        <taxon>Eukaryota</taxon>
        <taxon>Sar</taxon>
        <taxon>Stramenopiles</taxon>
        <taxon>Ochrophyta</taxon>
        <taxon>Bacillariophyta</taxon>
        <taxon>Coscinodiscophyceae</taxon>
        <taxon>Thalassiosirophycidae</taxon>
        <taxon>Thalassiosirales</taxon>
        <taxon>Thalassiosiraceae</taxon>
        <taxon>Thalassiosira</taxon>
    </lineage>
</organism>
<feature type="chain" id="PRO_5002869469" evidence="1">
    <location>
        <begin position="17"/>
        <end position="136"/>
    </location>
</feature>
<protein>
    <submittedName>
        <fullName evidence="2">Uncharacterized protein</fullName>
    </submittedName>
</protein>
<dbReference type="InParanoid" id="B8C5S3"/>
<evidence type="ECO:0000313" key="3">
    <source>
        <dbReference type="Proteomes" id="UP000001449"/>
    </source>
</evidence>
<dbReference type="KEGG" id="tps:THAPSDRAFT_6173"/>
<feature type="signal peptide" evidence="1">
    <location>
        <begin position="1"/>
        <end position="16"/>
    </location>
</feature>
<sequence>MSVYLILLNVGLSTEALEKDGARQTKWDAFSQFAKRVAENKNVWKAGLAIVVAGTTFKVTYFNFSRGVLVDHMEKRHLQATEHLKDARKFGQTMAKDREARLPPLTPEQREQMQEYLKLLKQTQPDVYPKESGRWE</sequence>
<dbReference type="GeneID" id="7445934"/>
<gene>
    <name evidence="2" type="ORF">THAPSDRAFT_6173</name>
</gene>
<reference evidence="2 3" key="1">
    <citation type="journal article" date="2004" name="Science">
        <title>The genome of the diatom Thalassiosira pseudonana: ecology, evolution, and metabolism.</title>
        <authorList>
            <person name="Armbrust E.V."/>
            <person name="Berges J.A."/>
            <person name="Bowler C."/>
            <person name="Green B.R."/>
            <person name="Martinez D."/>
            <person name="Putnam N.H."/>
            <person name="Zhou S."/>
            <person name="Allen A.E."/>
            <person name="Apt K.E."/>
            <person name="Bechner M."/>
            <person name="Brzezinski M.A."/>
            <person name="Chaal B.K."/>
            <person name="Chiovitti A."/>
            <person name="Davis A.K."/>
            <person name="Demarest M.S."/>
            <person name="Detter J.C."/>
            <person name="Glavina T."/>
            <person name="Goodstein D."/>
            <person name="Hadi M.Z."/>
            <person name="Hellsten U."/>
            <person name="Hildebrand M."/>
            <person name="Jenkins B.D."/>
            <person name="Jurka J."/>
            <person name="Kapitonov V.V."/>
            <person name="Kroger N."/>
            <person name="Lau W.W."/>
            <person name="Lane T.W."/>
            <person name="Larimer F.W."/>
            <person name="Lippmeier J.C."/>
            <person name="Lucas S."/>
            <person name="Medina M."/>
            <person name="Montsant A."/>
            <person name="Obornik M."/>
            <person name="Parker M.S."/>
            <person name="Palenik B."/>
            <person name="Pazour G.J."/>
            <person name="Richardson P.M."/>
            <person name="Rynearson T.A."/>
            <person name="Saito M.A."/>
            <person name="Schwartz D.C."/>
            <person name="Thamatrakoln K."/>
            <person name="Valentin K."/>
            <person name="Vardi A."/>
            <person name="Wilkerson F.P."/>
            <person name="Rokhsar D.S."/>
        </authorList>
    </citation>
    <scope>NUCLEOTIDE SEQUENCE [LARGE SCALE GENOMIC DNA]</scope>
    <source>
        <strain evidence="2 3">CCMP1335</strain>
    </source>
</reference>
<evidence type="ECO:0000313" key="2">
    <source>
        <dbReference type="EMBL" id="EED91174.1"/>
    </source>
</evidence>
<proteinExistence type="predicted"/>
<evidence type="ECO:0000256" key="1">
    <source>
        <dbReference type="SAM" id="SignalP"/>
    </source>
</evidence>
<keyword evidence="3" id="KW-1185">Reference proteome</keyword>
<name>B8C5S3_THAPS</name>
<dbReference type="HOGENOM" id="CLU_1879622_0_0_1"/>
<keyword evidence="1" id="KW-0732">Signal</keyword>
<accession>B8C5S3</accession>
<dbReference type="RefSeq" id="XP_002291067.1">
    <property type="nucleotide sequence ID" value="XM_002291031.1"/>
</dbReference>
<dbReference type="PaxDb" id="35128-Thaps6173"/>
<dbReference type="AlphaFoldDB" id="B8C5S3"/>
<dbReference type="eggNOG" id="ENOG502SXYV">
    <property type="taxonomic scope" value="Eukaryota"/>
</dbReference>
<reference evidence="2 3" key="2">
    <citation type="journal article" date="2008" name="Nature">
        <title>The Phaeodactylum genome reveals the evolutionary history of diatom genomes.</title>
        <authorList>
            <person name="Bowler C."/>
            <person name="Allen A.E."/>
            <person name="Badger J.H."/>
            <person name="Grimwood J."/>
            <person name="Jabbari K."/>
            <person name="Kuo A."/>
            <person name="Maheswari U."/>
            <person name="Martens C."/>
            <person name="Maumus F."/>
            <person name="Otillar R.P."/>
            <person name="Rayko E."/>
            <person name="Salamov A."/>
            <person name="Vandepoele K."/>
            <person name="Beszteri B."/>
            <person name="Gruber A."/>
            <person name="Heijde M."/>
            <person name="Katinka M."/>
            <person name="Mock T."/>
            <person name="Valentin K."/>
            <person name="Verret F."/>
            <person name="Berges J.A."/>
            <person name="Brownlee C."/>
            <person name="Cadoret J.P."/>
            <person name="Chiovitti A."/>
            <person name="Choi C.J."/>
            <person name="Coesel S."/>
            <person name="De Martino A."/>
            <person name="Detter J.C."/>
            <person name="Durkin C."/>
            <person name="Falciatore A."/>
            <person name="Fournet J."/>
            <person name="Haruta M."/>
            <person name="Huysman M.J."/>
            <person name="Jenkins B.D."/>
            <person name="Jiroutova K."/>
            <person name="Jorgensen R.E."/>
            <person name="Joubert Y."/>
            <person name="Kaplan A."/>
            <person name="Kroger N."/>
            <person name="Kroth P.G."/>
            <person name="La Roche J."/>
            <person name="Lindquist E."/>
            <person name="Lommer M."/>
            <person name="Martin-Jezequel V."/>
            <person name="Lopez P.J."/>
            <person name="Lucas S."/>
            <person name="Mangogna M."/>
            <person name="McGinnis K."/>
            <person name="Medlin L.K."/>
            <person name="Montsant A."/>
            <person name="Oudot-Le Secq M.P."/>
            <person name="Napoli C."/>
            <person name="Obornik M."/>
            <person name="Parker M.S."/>
            <person name="Petit J.L."/>
            <person name="Porcel B.M."/>
            <person name="Poulsen N."/>
            <person name="Robison M."/>
            <person name="Rychlewski L."/>
            <person name="Rynearson T.A."/>
            <person name="Schmutz J."/>
            <person name="Shapiro H."/>
            <person name="Siaut M."/>
            <person name="Stanley M."/>
            <person name="Sussman M.R."/>
            <person name="Taylor A.R."/>
            <person name="Vardi A."/>
            <person name="von Dassow P."/>
            <person name="Vyverman W."/>
            <person name="Willis A."/>
            <person name="Wyrwicz L.S."/>
            <person name="Rokhsar D.S."/>
            <person name="Weissenbach J."/>
            <person name="Armbrust E.V."/>
            <person name="Green B.R."/>
            <person name="Van de Peer Y."/>
            <person name="Grigoriev I.V."/>
        </authorList>
    </citation>
    <scope>NUCLEOTIDE SEQUENCE [LARGE SCALE GENOMIC DNA]</scope>
    <source>
        <strain evidence="2 3">CCMP1335</strain>
    </source>
</reference>
<dbReference type="Proteomes" id="UP000001449">
    <property type="component" value="Chromosome 6"/>
</dbReference>